<dbReference type="EMBL" id="VSSQ01026773">
    <property type="protein sequence ID" value="MPM75664.1"/>
    <property type="molecule type" value="Genomic_DNA"/>
</dbReference>
<comment type="caution">
    <text evidence="1">The sequence shown here is derived from an EMBL/GenBank/DDBJ whole genome shotgun (WGS) entry which is preliminary data.</text>
</comment>
<reference evidence="1" key="1">
    <citation type="submission" date="2019-08" db="EMBL/GenBank/DDBJ databases">
        <authorList>
            <person name="Kucharzyk K."/>
            <person name="Murdoch R.W."/>
            <person name="Higgins S."/>
            <person name="Loffler F."/>
        </authorList>
    </citation>
    <scope>NUCLEOTIDE SEQUENCE</scope>
</reference>
<gene>
    <name evidence="1" type="ORF">SDC9_122658</name>
</gene>
<dbReference type="AlphaFoldDB" id="A0A645CFG4"/>
<sequence length="171" mass="19430">MSGFAFSLWERLKGLRARPLIGMASCLVFFLSGSLSIARELVGSYQAYTPTGVAVAGYVREETEEHSVFMTSYDTHLNPISALAGRTIVCGPSLWLHWHGFDLSERQMDIRAFYGDPRANEQLLKKYDVDYILVGPDERRLAQADDALFSQLYEPVYTDENREYTIYKVPT</sequence>
<protein>
    <submittedName>
        <fullName evidence="1">Uncharacterized protein</fullName>
    </submittedName>
</protein>
<proteinExistence type="predicted"/>
<name>A0A645CFG4_9ZZZZ</name>
<organism evidence="1">
    <name type="scientific">bioreactor metagenome</name>
    <dbReference type="NCBI Taxonomy" id="1076179"/>
    <lineage>
        <taxon>unclassified sequences</taxon>
        <taxon>metagenomes</taxon>
        <taxon>ecological metagenomes</taxon>
    </lineage>
</organism>
<accession>A0A645CFG4</accession>
<evidence type="ECO:0000313" key="1">
    <source>
        <dbReference type="EMBL" id="MPM75664.1"/>
    </source>
</evidence>